<dbReference type="GO" id="GO:0005615">
    <property type="term" value="C:extracellular space"/>
    <property type="evidence" value="ECO:0007669"/>
    <property type="project" value="TreeGrafter"/>
</dbReference>
<dbReference type="SUPFAM" id="SSF55486">
    <property type="entry name" value="Metalloproteases ('zincins'), catalytic domain"/>
    <property type="match status" value="1"/>
</dbReference>
<dbReference type="RefSeq" id="WP_166032370.1">
    <property type="nucleotide sequence ID" value="NZ_CP048877.1"/>
</dbReference>
<dbReference type="AlphaFoldDB" id="A0A6G7PWW9"/>
<proteinExistence type="predicted"/>
<dbReference type="GO" id="GO:0005737">
    <property type="term" value="C:cytoplasm"/>
    <property type="evidence" value="ECO:0007669"/>
    <property type="project" value="TreeGrafter"/>
</dbReference>
<dbReference type="CDD" id="cd14727">
    <property type="entry name" value="ChanN-like"/>
    <property type="match status" value="1"/>
</dbReference>
<dbReference type="Pfam" id="PF01433">
    <property type="entry name" value="Peptidase_M1"/>
    <property type="match status" value="1"/>
</dbReference>
<dbReference type="PANTHER" id="PTHR11533:SF174">
    <property type="entry name" value="PUROMYCIN-SENSITIVE AMINOPEPTIDASE-RELATED"/>
    <property type="match status" value="1"/>
</dbReference>
<dbReference type="GO" id="GO:0070006">
    <property type="term" value="F:metalloaminopeptidase activity"/>
    <property type="evidence" value="ECO:0007669"/>
    <property type="project" value="TreeGrafter"/>
</dbReference>
<dbReference type="SUPFAM" id="SSF159501">
    <property type="entry name" value="EreA/ChaN-like"/>
    <property type="match status" value="1"/>
</dbReference>
<dbReference type="InterPro" id="IPR007314">
    <property type="entry name" value="Cofac_haem-bd_dom"/>
</dbReference>
<dbReference type="GO" id="GO:0016020">
    <property type="term" value="C:membrane"/>
    <property type="evidence" value="ECO:0007669"/>
    <property type="project" value="TreeGrafter"/>
</dbReference>
<dbReference type="Pfam" id="PF04187">
    <property type="entry name" value="Cofac_haem_bdg"/>
    <property type="match status" value="1"/>
</dbReference>
<dbReference type="InterPro" id="IPR001478">
    <property type="entry name" value="PDZ"/>
</dbReference>
<dbReference type="GO" id="GO:0043171">
    <property type="term" value="P:peptide catabolic process"/>
    <property type="evidence" value="ECO:0007669"/>
    <property type="project" value="TreeGrafter"/>
</dbReference>
<dbReference type="InterPro" id="IPR027268">
    <property type="entry name" value="Peptidase_M4/M1_CTD_sf"/>
</dbReference>
<accession>A0A6G7PWW9</accession>
<dbReference type="GO" id="GO:0042277">
    <property type="term" value="F:peptide binding"/>
    <property type="evidence" value="ECO:0007669"/>
    <property type="project" value="TreeGrafter"/>
</dbReference>
<dbReference type="GO" id="GO:0008270">
    <property type="term" value="F:zinc ion binding"/>
    <property type="evidence" value="ECO:0007669"/>
    <property type="project" value="InterPro"/>
</dbReference>
<dbReference type="EMBL" id="CP048877">
    <property type="protein sequence ID" value="QIJ72152.1"/>
    <property type="molecule type" value="Genomic_DNA"/>
</dbReference>
<sequence>MASRYLFLILILWLVSFFSPVWAQEDQPLEINLSVKFNLKEHVLRGTMTTNLPNGKVVWFDLGQVVLRSVSLAGKAFEPEIEGNAFRVMALGHNRRLKINFVARFDPRQIRLSQGGEALSANAISPKGILLTGGWFPAPRALAIYRLTALVPHKFRAVAPADEIKVKRKKRGRFYRFRFEHPSEPPPLVAGPYHIADRNEGQTTVAVYTLSEDPSLAVLYLEKTIAYLRYYSEEIGPFPYQRLAVVESPYEVGYSFPGVILLGRRVMRLPFIPETSLPHEVLHQWLGCSVFVDETSGNWSEGLTSYLADHAMAEKKGEAAAYRHRLLVEYQSFAGEEGGALKDFKGRYDRLSKVIGYNKGAMFFHMLRRRLGEETFLEGIRRFWEGNLFRRASWDDLREALSEVSGQDLSAFFGQWLESRMVPRIKLSGALVTPKDSGFVLTFSIIQEGPIFRLRVPLKVLTEGEEETMLVDLTERRQVVNVDLTAKPRLLILDPDYDLLRYLADDEYPACLWRLLGAKGVGIVALAEDLEKARPLVDYLLDRGAVIIAPQRLTEFDLETMDLLFLRPQAALKGLFDTDVWAGHGLYLKIRKSPWSSGHFVALLLTESLETTRRLFPRLMHLGRYQEIHLGAGKRLLKEASVGKGHRLELVQEVPAVDISRLTSLSDILPRLARNRVVYLGEQHDEYAHHLTQLEVIRALVEQFGLKVAVGMEMFQQPYQKVLDDYLAGRIDELTFLKKTEYFKRWGMDFRLYKPILDYAREKRLPVVALNIPKEISEKVARQGLEALSPEERVWVPEDLDFSNEVYRARLKKVFEQHPEGDVKDFETFYQSQILWDEAMALAIVRYLKEHPDEVMAVIVGKGHVMYSAGIPDRVWRRLKVPYTILVMSSGERLEPGVADYVLYPAPAKAPAGVKLGVFLKETTKGLEIKGVAKESPAEKAGLKKEDIIVAADGQPVKTVADLRLILYGKKKGDKVEIEILRGQKKERVTVGPL</sequence>
<evidence type="ECO:0000313" key="2">
    <source>
        <dbReference type="Proteomes" id="UP000502179"/>
    </source>
</evidence>
<dbReference type="InterPro" id="IPR050344">
    <property type="entry name" value="Peptidase_M1_aminopeptidases"/>
</dbReference>
<dbReference type="Pfam" id="PF13180">
    <property type="entry name" value="PDZ_2"/>
    <property type="match status" value="1"/>
</dbReference>
<dbReference type="SMART" id="SM00228">
    <property type="entry name" value="PDZ"/>
    <property type="match status" value="1"/>
</dbReference>
<dbReference type="InterPro" id="IPR014782">
    <property type="entry name" value="Peptidase_M1_dom"/>
</dbReference>
<dbReference type="PROSITE" id="PS50106">
    <property type="entry name" value="PDZ"/>
    <property type="match status" value="1"/>
</dbReference>
<dbReference type="PANTHER" id="PTHR11533">
    <property type="entry name" value="PROTEASE M1 ZINC METALLOPROTEASE"/>
    <property type="match status" value="1"/>
</dbReference>
<dbReference type="InterPro" id="IPR036034">
    <property type="entry name" value="PDZ_sf"/>
</dbReference>
<dbReference type="Gene3D" id="3.40.50.11550">
    <property type="match status" value="1"/>
</dbReference>
<keyword evidence="2" id="KW-1185">Reference proteome</keyword>
<evidence type="ECO:0000313" key="1">
    <source>
        <dbReference type="EMBL" id="QIJ72152.1"/>
    </source>
</evidence>
<dbReference type="Gene3D" id="2.30.42.10">
    <property type="match status" value="1"/>
</dbReference>
<organism evidence="1 2">
    <name type="scientific">Thermosulfuriphilus ammonigenes</name>
    <dbReference type="NCBI Taxonomy" id="1936021"/>
    <lineage>
        <taxon>Bacteria</taxon>
        <taxon>Pseudomonadati</taxon>
        <taxon>Thermodesulfobacteriota</taxon>
        <taxon>Thermodesulfobacteria</taxon>
        <taxon>Thermodesulfobacteriales</taxon>
        <taxon>Thermodesulfobacteriaceae</taxon>
        <taxon>Thermosulfuriphilus</taxon>
    </lineage>
</organism>
<dbReference type="SUPFAM" id="SSF50156">
    <property type="entry name" value="PDZ domain-like"/>
    <property type="match status" value="1"/>
</dbReference>
<dbReference type="KEGG" id="tav:G4V39_07670"/>
<dbReference type="Proteomes" id="UP000502179">
    <property type="component" value="Chromosome"/>
</dbReference>
<name>A0A6G7PWW9_9BACT</name>
<reference evidence="1 2" key="1">
    <citation type="submission" date="2020-02" db="EMBL/GenBank/DDBJ databases">
        <title>Genome analysis of Thermosulfuriphilus ammonigenes ST65T, an anaerobic thermophilic chemolithoautotrophic bacterium isolated from a deep-sea hydrothermal vent.</title>
        <authorList>
            <person name="Slobodkina G."/>
            <person name="Allioux M."/>
            <person name="Merkel A."/>
            <person name="Alain K."/>
            <person name="Jebbar M."/>
            <person name="Slobodkin A."/>
        </authorList>
    </citation>
    <scope>NUCLEOTIDE SEQUENCE [LARGE SCALE GENOMIC DNA]</scope>
    <source>
        <strain evidence="1 2">ST65</strain>
    </source>
</reference>
<dbReference type="Gene3D" id="1.10.390.10">
    <property type="entry name" value="Neutral Protease Domain 2"/>
    <property type="match status" value="1"/>
</dbReference>
<gene>
    <name evidence="1" type="ORF">G4V39_07670</name>
</gene>
<protein>
    <submittedName>
        <fullName evidence="1">PDZ domain-containing protein</fullName>
    </submittedName>
</protein>